<name>A0A384K547_BOTFB</name>
<feature type="transmembrane region" description="Helical" evidence="6">
    <location>
        <begin position="178"/>
        <end position="195"/>
    </location>
</feature>
<dbReference type="AlphaFoldDB" id="A0A384K547"/>
<gene>
    <name evidence="7" type="ORF">BCIN_15g04460</name>
</gene>
<dbReference type="InterPro" id="IPR036259">
    <property type="entry name" value="MFS_trans_sf"/>
</dbReference>
<accession>A0A384K547</accession>
<feature type="transmembrane region" description="Helical" evidence="6">
    <location>
        <begin position="559"/>
        <end position="583"/>
    </location>
</feature>
<keyword evidence="2 6" id="KW-0812">Transmembrane</keyword>
<comment type="subcellular location">
    <subcellularLocation>
        <location evidence="1">Membrane</location>
        <topology evidence="1">Multi-pass membrane protein</topology>
    </subcellularLocation>
</comment>
<keyword evidence="4 6" id="KW-0472">Membrane</keyword>
<evidence type="ECO:0000256" key="1">
    <source>
        <dbReference type="ARBA" id="ARBA00004141"/>
    </source>
</evidence>
<dbReference type="CDD" id="cd06174">
    <property type="entry name" value="MFS"/>
    <property type="match status" value="1"/>
</dbReference>
<dbReference type="GO" id="GO:0005886">
    <property type="term" value="C:plasma membrane"/>
    <property type="evidence" value="ECO:0007669"/>
    <property type="project" value="TreeGrafter"/>
</dbReference>
<reference evidence="7 8" key="1">
    <citation type="journal article" date="2011" name="PLoS Genet.">
        <title>Genomic analysis of the necrotrophic fungal pathogens Sclerotinia sclerotiorum and Botrytis cinerea.</title>
        <authorList>
            <person name="Amselem J."/>
            <person name="Cuomo C.A."/>
            <person name="van Kan J.A."/>
            <person name="Viaud M."/>
            <person name="Benito E.P."/>
            <person name="Couloux A."/>
            <person name="Coutinho P.M."/>
            <person name="de Vries R.P."/>
            <person name="Dyer P.S."/>
            <person name="Fillinger S."/>
            <person name="Fournier E."/>
            <person name="Gout L."/>
            <person name="Hahn M."/>
            <person name="Kohn L."/>
            <person name="Lapalu N."/>
            <person name="Plummer K.M."/>
            <person name="Pradier J.M."/>
            <person name="Quevillon E."/>
            <person name="Sharon A."/>
            <person name="Simon A."/>
            <person name="ten Have A."/>
            <person name="Tudzynski B."/>
            <person name="Tudzynski P."/>
            <person name="Wincker P."/>
            <person name="Andrew M."/>
            <person name="Anthouard V."/>
            <person name="Beever R.E."/>
            <person name="Beffa R."/>
            <person name="Benoit I."/>
            <person name="Bouzid O."/>
            <person name="Brault B."/>
            <person name="Chen Z."/>
            <person name="Choquer M."/>
            <person name="Collemare J."/>
            <person name="Cotton P."/>
            <person name="Danchin E.G."/>
            <person name="Da Silva C."/>
            <person name="Gautier A."/>
            <person name="Giraud C."/>
            <person name="Giraud T."/>
            <person name="Gonzalez C."/>
            <person name="Grossetete S."/>
            <person name="Guldener U."/>
            <person name="Henrissat B."/>
            <person name="Howlett B.J."/>
            <person name="Kodira C."/>
            <person name="Kretschmer M."/>
            <person name="Lappartient A."/>
            <person name="Leroch M."/>
            <person name="Levis C."/>
            <person name="Mauceli E."/>
            <person name="Neuveglise C."/>
            <person name="Oeser B."/>
            <person name="Pearson M."/>
            <person name="Poulain J."/>
            <person name="Poussereau N."/>
            <person name="Quesneville H."/>
            <person name="Rascle C."/>
            <person name="Schumacher J."/>
            <person name="Segurens B."/>
            <person name="Sexton A."/>
            <person name="Silva E."/>
            <person name="Sirven C."/>
            <person name="Soanes D.M."/>
            <person name="Talbot N.J."/>
            <person name="Templeton M."/>
            <person name="Yandava C."/>
            <person name="Yarden O."/>
            <person name="Zeng Q."/>
            <person name="Rollins J.A."/>
            <person name="Lebrun M.H."/>
            <person name="Dickman M."/>
        </authorList>
    </citation>
    <scope>NUCLEOTIDE SEQUENCE [LARGE SCALE GENOMIC DNA]</scope>
    <source>
        <strain evidence="7 8">B05.10</strain>
    </source>
</reference>
<organism evidence="7 8">
    <name type="scientific">Botryotinia fuckeliana (strain B05.10)</name>
    <name type="common">Noble rot fungus</name>
    <name type="synonym">Botrytis cinerea</name>
    <dbReference type="NCBI Taxonomy" id="332648"/>
    <lineage>
        <taxon>Eukaryota</taxon>
        <taxon>Fungi</taxon>
        <taxon>Dikarya</taxon>
        <taxon>Ascomycota</taxon>
        <taxon>Pezizomycotina</taxon>
        <taxon>Leotiomycetes</taxon>
        <taxon>Helotiales</taxon>
        <taxon>Sclerotiniaceae</taxon>
        <taxon>Botrytis</taxon>
    </lineage>
</organism>
<dbReference type="KEGG" id="bfu:BCIN_15g04460"/>
<feature type="transmembrane region" description="Helical" evidence="6">
    <location>
        <begin position="149"/>
        <end position="166"/>
    </location>
</feature>
<evidence type="ECO:0000256" key="5">
    <source>
        <dbReference type="SAM" id="MobiDB-lite"/>
    </source>
</evidence>
<dbReference type="Gene3D" id="1.20.1250.20">
    <property type="entry name" value="MFS general substrate transporter like domains"/>
    <property type="match status" value="1"/>
</dbReference>
<dbReference type="VEuPathDB" id="FungiDB:Bcin15g04460"/>
<dbReference type="GO" id="GO:0022857">
    <property type="term" value="F:transmembrane transporter activity"/>
    <property type="evidence" value="ECO:0007669"/>
    <property type="project" value="InterPro"/>
</dbReference>
<feature type="region of interest" description="Disordered" evidence="5">
    <location>
        <begin position="1"/>
        <end position="35"/>
    </location>
</feature>
<proteinExistence type="predicted"/>
<dbReference type="OrthoDB" id="5215911at2759"/>
<dbReference type="PANTHER" id="PTHR23502:SF181">
    <property type="entry name" value="MAJOR FACILITATOR SUPERFAMILY (MFS) PROFILE DOMAIN-CONTAINING PROTEIN"/>
    <property type="match status" value="1"/>
</dbReference>
<evidence type="ECO:0000256" key="4">
    <source>
        <dbReference type="ARBA" id="ARBA00023136"/>
    </source>
</evidence>
<reference evidence="7 8" key="2">
    <citation type="journal article" date="2012" name="Eukaryot. Cell">
        <title>Genome update of Botrytis cinerea strains B05.10 and T4.</title>
        <authorList>
            <person name="Staats M."/>
            <person name="van Kan J.A."/>
        </authorList>
    </citation>
    <scope>NUCLEOTIDE SEQUENCE [LARGE SCALE GENOMIC DNA]</scope>
    <source>
        <strain evidence="7 8">B05.10</strain>
    </source>
</reference>
<reference evidence="7 8" key="3">
    <citation type="journal article" date="2017" name="Mol. Plant Pathol.">
        <title>A gapless genome sequence of the fungus Botrytis cinerea.</title>
        <authorList>
            <person name="Van Kan J.A."/>
            <person name="Stassen J.H."/>
            <person name="Mosbach A."/>
            <person name="Van Der Lee T.A."/>
            <person name="Faino L."/>
            <person name="Farmer A.D."/>
            <person name="Papasotiriou D.G."/>
            <person name="Zhou S."/>
            <person name="Seidl M.F."/>
            <person name="Cottam E."/>
            <person name="Edel D."/>
            <person name="Hahn M."/>
            <person name="Schwartz D.C."/>
            <person name="Dietrich R.A."/>
            <person name="Widdison S."/>
            <person name="Scalliet G."/>
        </authorList>
    </citation>
    <scope>NUCLEOTIDE SEQUENCE [LARGE SCALE GENOMIC DNA]</scope>
    <source>
        <strain evidence="7 8">B05.10</strain>
    </source>
</reference>
<keyword evidence="3 6" id="KW-1133">Transmembrane helix</keyword>
<keyword evidence="8" id="KW-1185">Reference proteome</keyword>
<feature type="transmembrane region" description="Helical" evidence="6">
    <location>
        <begin position="472"/>
        <end position="491"/>
    </location>
</feature>
<feature type="transmembrane region" description="Helical" evidence="6">
    <location>
        <begin position="337"/>
        <end position="359"/>
    </location>
</feature>
<feature type="transmembrane region" description="Helical" evidence="6">
    <location>
        <begin position="421"/>
        <end position="443"/>
    </location>
</feature>
<feature type="transmembrane region" description="Helical" evidence="6">
    <location>
        <begin position="265"/>
        <end position="287"/>
    </location>
</feature>
<sequence length="606" mass="66131">MASITEPQPVLQKSEHSRKGDDESGIDDGMKGKLRRDTISGKLKFWSGNNANAREKKVEGFPKMDEGTLKTFVEKVKPFDFEKDMEEWEDEKFSHDSNMDPLNWCPHRKNLAFFTLCLAFSIVGMQRLMFVSVNAVITAQFSISSTQTALLTGVAFIFSAISSPFWEILNMKVGKRGIFIFAAALMLVGSLWNMHVQSYGQFLGGRMLQGVGWGAFEALARGAMAEMYFESQLPTRLNILSTIDVFFTWGTPIVGGYLSQTIDGYGNQIMVVNIIQAISIFLLIVAFPETSFYRTSHPTPPTSLPTISLQSWWKTLHLMPYWGNPSKEDLLRPLKKLVSPITLLTFVMASLPIASAYAFALTLSSFLSASPLFIFPSQVGYIFIGPFVLSIISYGLLSIVSPGKPIIPSSEKVRGGTPTSALRIAIPGLILFTTGTIAFSQYVSTTLIPQATKVSSTVFVVSDPGMECSLKVISLIFGVLVAGAAILGFAVEKYLAIQQGMDDRGKGEGQRGRGGLDRAHAVLQNLFTGVLIVAMPSWIEQGMGDEMGGVMGLKDTGYGVGIFGFVGGVAVVVGLWMVGGRVAGGDAEGRRRREDDGLYRIRELEV</sequence>
<evidence type="ECO:0000256" key="3">
    <source>
        <dbReference type="ARBA" id="ARBA00022989"/>
    </source>
</evidence>
<dbReference type="Pfam" id="PF07690">
    <property type="entry name" value="MFS_1"/>
    <property type="match status" value="1"/>
</dbReference>
<feature type="compositionally biased region" description="Basic and acidic residues" evidence="5">
    <location>
        <begin position="13"/>
        <end position="35"/>
    </location>
</feature>
<feature type="transmembrane region" description="Helical" evidence="6">
    <location>
        <begin position="111"/>
        <end position="137"/>
    </location>
</feature>
<evidence type="ECO:0000256" key="6">
    <source>
        <dbReference type="SAM" id="Phobius"/>
    </source>
</evidence>
<dbReference type="Proteomes" id="UP000001798">
    <property type="component" value="Chromosome 15"/>
</dbReference>
<dbReference type="RefSeq" id="XP_024553454.1">
    <property type="nucleotide sequence ID" value="XM_024697638.1"/>
</dbReference>
<dbReference type="PANTHER" id="PTHR23502">
    <property type="entry name" value="MAJOR FACILITATOR SUPERFAMILY"/>
    <property type="match status" value="1"/>
</dbReference>
<feature type="transmembrane region" description="Helical" evidence="6">
    <location>
        <begin position="379"/>
        <end position="400"/>
    </location>
</feature>
<evidence type="ECO:0000256" key="2">
    <source>
        <dbReference type="ARBA" id="ARBA00022692"/>
    </source>
</evidence>
<protein>
    <submittedName>
        <fullName evidence="7">Uncharacterized protein</fullName>
    </submittedName>
</protein>
<dbReference type="InterPro" id="IPR011701">
    <property type="entry name" value="MFS"/>
</dbReference>
<evidence type="ECO:0000313" key="8">
    <source>
        <dbReference type="Proteomes" id="UP000001798"/>
    </source>
</evidence>
<feature type="transmembrane region" description="Helical" evidence="6">
    <location>
        <begin position="521"/>
        <end position="539"/>
    </location>
</feature>
<evidence type="ECO:0000313" key="7">
    <source>
        <dbReference type="EMBL" id="ATZ57943.1"/>
    </source>
</evidence>
<dbReference type="EMBL" id="CP009819">
    <property type="protein sequence ID" value="ATZ57943.1"/>
    <property type="molecule type" value="Genomic_DNA"/>
</dbReference>
<dbReference type="SUPFAM" id="SSF103473">
    <property type="entry name" value="MFS general substrate transporter"/>
    <property type="match status" value="1"/>
</dbReference>
<dbReference type="GeneID" id="5428970"/>